<dbReference type="PANTHER" id="PTHR32305">
    <property type="match status" value="1"/>
</dbReference>
<accession>B7K6P6</accession>
<dbReference type="KEGG" id="cyp:PCC8801_4560"/>
<sequence>MTTTLEVLDFNDVDAPIINFPRLANNTITSPIEIIGTVTDYDEDNHDTLQYYTLEVAKLGTDDFQEVFKGTKSVNNGVLGIFDPSLLENDAYTLRLKAVDRGGNLVFEERTINVEGDLKLGNFQLSFTDLSIPVAGIPISITRTYDTLTAQERDDFGYGWRLEFRDTNLRTSLGKDDYYETFDIIGQGFKEGDKVYLTLPGGKREAFTFKPELDRLGAFLQGAAAGLGLGEDPGLYHPKFVSESDSNNVLTVKDVLIIRTANGDFAGLAGNLYNPVDPYFGGQYTLTTGEGIVYEIEAETGDLLTVTDTNNNRLTFSENGIKSETGVEVKFNRDAKGRITSIVDPMGNVIKYDYDGHGDLIKVIDREENETKFDYSEERKHYLERIIDPLNREAVRTEYDETGRLKKVIDVNGEAVELVYDVDNSTQTTKGEEGYTTTYTYDEKGNKLTETDALGNTTYYTYGKLNRLLSETDAKGNTTTYDYGVRTGNLLSTKDALGNITKFSYDSRGNLVSLTDAANNITKFEYDLQGNVTKIIDANGHETHYTYDSNGNQLTESKTVTTAQGLVTVLTQNTYDKQGNLLSVTDAENNPTYYEYNELNQQTAVTDTLLRKTEYRYDNKGQLVETIYPDSTPNNNADNPRTITVYDRGSRQKATIDQAGRVTYYNYDQLGRLIETIYPDEVDTLSQFVSFLDSSKTVTTIDWTEVIYPDSNPSYLSDNPRTQTEYYQDGQVKANINERGYRTEYIYDANDQLIEIIYPELEYNPGINFTTTSTYDVVGRKIAETDGLGRTTNYVYDELGRLTKTLFADGTFTTSTYDKLGRRITTTDQEGKVTNYEYDSLGRLTDVVQYLNQNSLNPTEIRTEYGYDELGRLIWVEDANDHKTNYEYDKLGRRTDIELPLGQRSTTSYDEVGNIETVTDFNEKIITYFYDEQNRLIKKLFADNSSVDYTYTLTGLRETITDSRGTTTYTYDERDRLIAQTDPTGVYLNSGNTLEYSYDLTGNRTSVTTPSGTVYYTFDEWNRLKTVTDADNHQTIYVYDGVSNLIETTFSNGVIETRDYDDLNRLIKLENKLGNQVISGYEYTLDKVGNRLKVKEADGRIVEYEYDDLYRLIEEKITDSLDTVNDGRVISYTYDAVGNRLTKVDSVEGTTTYDYNANDWLLTETEENGDVKEYEYDETTFYQVDGLGSTRILTNEKGELINTYDYDAFGNLIESTGDIENNYLFAGEQFDENLGEYYLRQRYYNQEVGRFTRRDTYEGSLNNPVSLHKYLYANANPVIYIDPTGLYTLTEFSAGQAIADALAISLGISGFISNSYNPERLGGFGENEKPSTVLDRLLIWRNTWAPESIGGFGENLQPTFPNHTGHSNRDINDLIRYIFAISDPFELSNDIAYGHAWNAARNLEWAKLGINSQQQLADLIYDIVIFYEQKKVDGDKIIYLGSDGTIVIDNPRDPDGGTAFNPNIQQGNSQASQIYFDEQPGRVVD</sequence>
<feature type="domain" description="DUF6531" evidence="2">
    <location>
        <begin position="118"/>
        <end position="165"/>
    </location>
</feature>
<dbReference type="Proteomes" id="UP000008204">
    <property type="component" value="Plasmid pP880103"/>
</dbReference>
<evidence type="ECO:0000313" key="5">
    <source>
        <dbReference type="Proteomes" id="UP000008204"/>
    </source>
</evidence>
<dbReference type="InterPro" id="IPR056823">
    <property type="entry name" value="TEN-like_YD-shell"/>
</dbReference>
<dbReference type="InterPro" id="IPR045351">
    <property type="entry name" value="DUF6531"/>
</dbReference>
<dbReference type="InterPro" id="IPR006530">
    <property type="entry name" value="YD"/>
</dbReference>
<dbReference type="Pfam" id="PF25023">
    <property type="entry name" value="TEN_YD-shell"/>
    <property type="match status" value="2"/>
</dbReference>
<evidence type="ECO:0000259" key="3">
    <source>
        <dbReference type="Pfam" id="PF25023"/>
    </source>
</evidence>
<keyword evidence="5" id="KW-1185">Reference proteome</keyword>
<dbReference type="RefSeq" id="WP_012597292.1">
    <property type="nucleotide sequence ID" value="NC_011727.1"/>
</dbReference>
<proteinExistence type="predicted"/>
<dbReference type="Pfam" id="PF05593">
    <property type="entry name" value="RHS_repeat"/>
    <property type="match status" value="5"/>
</dbReference>
<protein>
    <submittedName>
        <fullName evidence="4">YD repeat protein</fullName>
    </submittedName>
</protein>
<dbReference type="Gene3D" id="2.180.10.10">
    <property type="entry name" value="RHS repeat-associated core"/>
    <property type="match status" value="4"/>
</dbReference>
<dbReference type="InterPro" id="IPR031325">
    <property type="entry name" value="RHS_repeat"/>
</dbReference>
<keyword evidence="4" id="KW-0614">Plasmid</keyword>
<name>B7K6P6_RIPO1</name>
<dbReference type="EMBL" id="CP001290">
    <property type="protein sequence ID" value="ACK68468.1"/>
    <property type="molecule type" value="Genomic_DNA"/>
</dbReference>
<dbReference type="InterPro" id="IPR050708">
    <property type="entry name" value="T6SS_VgrG/RHS"/>
</dbReference>
<dbReference type="NCBIfam" id="TIGR01643">
    <property type="entry name" value="YD_repeat_2x"/>
    <property type="match status" value="11"/>
</dbReference>
<feature type="domain" description="Teneurin-like YD-shell" evidence="3">
    <location>
        <begin position="306"/>
        <end position="425"/>
    </location>
</feature>
<gene>
    <name evidence="4" type="ordered locus">PCC8801_4560</name>
</gene>
<dbReference type="PANTHER" id="PTHR32305:SF15">
    <property type="entry name" value="PROTEIN RHSA-RELATED"/>
    <property type="match status" value="1"/>
</dbReference>
<reference evidence="5" key="1">
    <citation type="journal article" date="2011" name="MBio">
        <title>Novel metabolic attributes of the genus Cyanothece, comprising a group of unicellular nitrogen-fixing Cyanobacteria.</title>
        <authorList>
            <person name="Bandyopadhyay A."/>
            <person name="Elvitigala T."/>
            <person name="Welsh E."/>
            <person name="Stockel J."/>
            <person name="Liberton M."/>
            <person name="Min H."/>
            <person name="Sherman L.A."/>
            <person name="Pakrasi H.B."/>
        </authorList>
    </citation>
    <scope>NUCLEOTIDE SEQUENCE [LARGE SCALE GENOMIC DNA]</scope>
    <source>
        <strain evidence="5">PCC 8801</strain>
        <plasmid evidence="5">pP880103</plasmid>
    </source>
</reference>
<dbReference type="OrthoDB" id="423924at2"/>
<dbReference type="InterPro" id="IPR022385">
    <property type="entry name" value="Rhs_assc_core"/>
</dbReference>
<dbReference type="Pfam" id="PF20148">
    <property type="entry name" value="DUF6531"/>
    <property type="match status" value="1"/>
</dbReference>
<feature type="domain" description="Teneurin-like YD-shell" evidence="3">
    <location>
        <begin position="926"/>
        <end position="1069"/>
    </location>
</feature>
<dbReference type="HOGENOM" id="CLU_240586_0_0_3"/>
<dbReference type="NCBIfam" id="TIGR03696">
    <property type="entry name" value="Rhs_assc_core"/>
    <property type="match status" value="1"/>
</dbReference>
<evidence type="ECO:0000256" key="1">
    <source>
        <dbReference type="ARBA" id="ARBA00022737"/>
    </source>
</evidence>
<organism evidence="4 5">
    <name type="scientific">Rippkaea orientalis (strain PCC 8801 / RF-1)</name>
    <name type="common">Cyanothece sp. (strain PCC 8801)</name>
    <dbReference type="NCBI Taxonomy" id="41431"/>
    <lineage>
        <taxon>Bacteria</taxon>
        <taxon>Bacillati</taxon>
        <taxon>Cyanobacteriota</taxon>
        <taxon>Cyanophyceae</taxon>
        <taxon>Oscillatoriophycideae</taxon>
        <taxon>Chroococcales</taxon>
        <taxon>Aphanothecaceae</taxon>
        <taxon>Rippkaea</taxon>
        <taxon>Rippkaea orientalis</taxon>
    </lineage>
</organism>
<evidence type="ECO:0000313" key="4">
    <source>
        <dbReference type="EMBL" id="ACK68468.1"/>
    </source>
</evidence>
<evidence type="ECO:0000259" key="2">
    <source>
        <dbReference type="Pfam" id="PF20148"/>
    </source>
</evidence>
<keyword evidence="1" id="KW-0677">Repeat</keyword>
<geneLocation type="plasmid" evidence="4 5">
    <name>pP880103</name>
</geneLocation>